<evidence type="ECO:0000256" key="2">
    <source>
        <dbReference type="ARBA" id="ARBA00022980"/>
    </source>
</evidence>
<dbReference type="Gene3D" id="3.30.860.10">
    <property type="entry name" value="30s Ribosomal Protein S19, Chain A"/>
    <property type="match status" value="1"/>
</dbReference>
<keyword evidence="7" id="KW-1185">Reference proteome</keyword>
<dbReference type="PANTHER" id="PTHR11880:SF2">
    <property type="entry name" value="SMALL RIBOSOMAL SUBUNIT PROTEIN US19"/>
    <property type="match status" value="1"/>
</dbReference>
<evidence type="ECO:0000256" key="4">
    <source>
        <dbReference type="ARBA" id="ARBA00035469"/>
    </source>
</evidence>
<dbReference type="InterPro" id="IPR023575">
    <property type="entry name" value="Ribosomal_uS19_SF"/>
</dbReference>
<dbReference type="InterPro" id="IPR002222">
    <property type="entry name" value="Ribosomal_uS19"/>
</dbReference>
<dbReference type="PANTHER" id="PTHR11880">
    <property type="entry name" value="RIBOSOMAL PROTEIN S19P FAMILY MEMBER"/>
    <property type="match status" value="1"/>
</dbReference>
<reference evidence="6" key="1">
    <citation type="submission" date="2025-08" db="UniProtKB">
        <authorList>
            <consortium name="Ensembl"/>
        </authorList>
    </citation>
    <scope>IDENTIFICATION</scope>
</reference>
<proteinExistence type="inferred from homology"/>
<dbReference type="GO" id="GO:0003735">
    <property type="term" value="F:structural constituent of ribosome"/>
    <property type="evidence" value="ECO:0007669"/>
    <property type="project" value="InterPro"/>
</dbReference>
<dbReference type="GO" id="GO:0000028">
    <property type="term" value="P:ribosomal small subunit assembly"/>
    <property type="evidence" value="ECO:0007669"/>
    <property type="project" value="TreeGrafter"/>
</dbReference>
<dbReference type="GO" id="GO:0006412">
    <property type="term" value="P:translation"/>
    <property type="evidence" value="ECO:0007669"/>
    <property type="project" value="InterPro"/>
</dbReference>
<dbReference type="Pfam" id="PF00203">
    <property type="entry name" value="Ribosomal_S19"/>
    <property type="match status" value="1"/>
</dbReference>
<dbReference type="Proteomes" id="UP000694407">
    <property type="component" value="Unplaced"/>
</dbReference>
<dbReference type="Ensembl" id="ENSMMMT00000024748.1">
    <property type="protein sequence ID" value="ENSMMMP00000021815.1"/>
    <property type="gene ID" value="ENSMMMG00000019200.1"/>
</dbReference>
<reference evidence="6" key="2">
    <citation type="submission" date="2025-09" db="UniProtKB">
        <authorList>
            <consortium name="Ensembl"/>
        </authorList>
    </citation>
    <scope>IDENTIFICATION</scope>
</reference>
<evidence type="ECO:0000313" key="6">
    <source>
        <dbReference type="Ensembl" id="ENSMMMP00000021815.1"/>
    </source>
</evidence>
<dbReference type="PRINTS" id="PR00975">
    <property type="entry name" value="RIBOSOMALS19"/>
</dbReference>
<dbReference type="AlphaFoldDB" id="A0A8C6A2E1"/>
<comment type="similarity">
    <text evidence="1 5">Belongs to the universal ribosomal protein uS19 family.</text>
</comment>
<evidence type="ECO:0000256" key="3">
    <source>
        <dbReference type="ARBA" id="ARBA00023274"/>
    </source>
</evidence>
<dbReference type="GO" id="GO:0022627">
    <property type="term" value="C:cytosolic small ribosomal subunit"/>
    <property type="evidence" value="ECO:0007669"/>
    <property type="project" value="TreeGrafter"/>
</dbReference>
<dbReference type="GeneTree" id="ENSGT00390000000475"/>
<dbReference type="SUPFAM" id="SSF54570">
    <property type="entry name" value="Ribosomal protein S19"/>
    <property type="match status" value="1"/>
</dbReference>
<evidence type="ECO:0000313" key="7">
    <source>
        <dbReference type="Proteomes" id="UP000694407"/>
    </source>
</evidence>
<accession>A0A8C6A2E1</accession>
<evidence type="ECO:0000256" key="1">
    <source>
        <dbReference type="ARBA" id="ARBA00007345"/>
    </source>
</evidence>
<protein>
    <recommendedName>
        <fullName evidence="4">40S ribosomal protein S15</fullName>
    </recommendedName>
</protein>
<keyword evidence="3 5" id="KW-0687">Ribonucleoprotein</keyword>
<keyword evidence="2 5" id="KW-0689">Ribosomal protein</keyword>
<sequence length="127" mass="14257">MVEVERKKKQTFCKFICRGVDFHQLLDVSSRQLMLLESAHQRRRLNPGLHQKITPAQTMEKPEAVKTHLRDMIILPKMVGSVVGVYNGKTFIQMEMIGHYLVSHTVAELGLGPTSAAGFQPNTIASI</sequence>
<organism evidence="6 7">
    <name type="scientific">Marmota marmota marmota</name>
    <name type="common">Alpine marmot</name>
    <dbReference type="NCBI Taxonomy" id="9994"/>
    <lineage>
        <taxon>Eukaryota</taxon>
        <taxon>Metazoa</taxon>
        <taxon>Chordata</taxon>
        <taxon>Craniata</taxon>
        <taxon>Vertebrata</taxon>
        <taxon>Euteleostomi</taxon>
        <taxon>Mammalia</taxon>
        <taxon>Eutheria</taxon>
        <taxon>Euarchontoglires</taxon>
        <taxon>Glires</taxon>
        <taxon>Rodentia</taxon>
        <taxon>Sciuromorpha</taxon>
        <taxon>Sciuridae</taxon>
        <taxon>Xerinae</taxon>
        <taxon>Marmotini</taxon>
        <taxon>Marmota</taxon>
    </lineage>
</organism>
<name>A0A8C6A2E1_MARMA</name>
<evidence type="ECO:0000256" key="5">
    <source>
        <dbReference type="RuleBase" id="RU003485"/>
    </source>
</evidence>